<accession>A0A9X2JK16</accession>
<sequence>MPIARRVKSIWRDVDRFLAELDRYHHYLSSHGKCGQGWLLAFRNDFRQILFDEPAVNFPLARYLRDCPPERPGYCIAMWLLGRCAERTKSYGLAKLTDGDSPRIRRHLALALRRVESWPRLRRLAAEHPDDEFLTRLLSDASRQSFDRRLHRFSEHVDHSHEAEAALASRMPLWIRDTNWSGKPPKTASWIRVILKRIRYWVRGE</sequence>
<dbReference type="Proteomes" id="UP001155241">
    <property type="component" value="Unassembled WGS sequence"/>
</dbReference>
<comment type="caution">
    <text evidence="1">The sequence shown here is derived from an EMBL/GenBank/DDBJ whole genome shotgun (WGS) entry which is preliminary data.</text>
</comment>
<name>A0A9X2JK16_9BACT</name>
<keyword evidence="2" id="KW-1185">Reference proteome</keyword>
<protein>
    <submittedName>
        <fullName evidence="1">Uncharacterized protein</fullName>
    </submittedName>
</protein>
<dbReference type="RefSeq" id="WP_252855613.1">
    <property type="nucleotide sequence ID" value="NZ_JAMXLR010000092.1"/>
</dbReference>
<gene>
    <name evidence="1" type="ORF">NG895_26670</name>
</gene>
<evidence type="ECO:0000313" key="1">
    <source>
        <dbReference type="EMBL" id="MCO6047503.1"/>
    </source>
</evidence>
<proteinExistence type="predicted"/>
<reference evidence="1" key="1">
    <citation type="submission" date="2022-06" db="EMBL/GenBank/DDBJ databases">
        <title>Aeoliella straminimaris, a novel planctomycete from sediments.</title>
        <authorList>
            <person name="Vitorino I.R."/>
            <person name="Lage O.M."/>
        </authorList>
    </citation>
    <scope>NUCLEOTIDE SEQUENCE</scope>
    <source>
        <strain evidence="1">ICT_H6.2</strain>
    </source>
</reference>
<evidence type="ECO:0000313" key="2">
    <source>
        <dbReference type="Proteomes" id="UP001155241"/>
    </source>
</evidence>
<dbReference type="EMBL" id="JAMXLR010000092">
    <property type="protein sequence ID" value="MCO6047503.1"/>
    <property type="molecule type" value="Genomic_DNA"/>
</dbReference>
<dbReference type="AlphaFoldDB" id="A0A9X2JK16"/>
<organism evidence="1 2">
    <name type="scientific">Aeoliella straminimaris</name>
    <dbReference type="NCBI Taxonomy" id="2954799"/>
    <lineage>
        <taxon>Bacteria</taxon>
        <taxon>Pseudomonadati</taxon>
        <taxon>Planctomycetota</taxon>
        <taxon>Planctomycetia</taxon>
        <taxon>Pirellulales</taxon>
        <taxon>Lacipirellulaceae</taxon>
        <taxon>Aeoliella</taxon>
    </lineage>
</organism>